<dbReference type="GO" id="GO:0016887">
    <property type="term" value="F:ATP hydrolysis activity"/>
    <property type="evidence" value="ECO:0007669"/>
    <property type="project" value="InterPro"/>
</dbReference>
<dbReference type="AlphaFoldDB" id="A0A432XB82"/>
<dbReference type="OrthoDB" id="9810761at2"/>
<dbReference type="InterPro" id="IPR001482">
    <property type="entry name" value="T2SS/T4SS_dom"/>
</dbReference>
<evidence type="ECO:0000313" key="4">
    <source>
        <dbReference type="Proteomes" id="UP000286678"/>
    </source>
</evidence>
<evidence type="ECO:0000259" key="2">
    <source>
        <dbReference type="Pfam" id="PF00437"/>
    </source>
</evidence>
<dbReference type="Gene3D" id="3.30.450.380">
    <property type="match status" value="1"/>
</dbReference>
<dbReference type="EMBL" id="PIPT01000012">
    <property type="protein sequence ID" value="RUO45910.1"/>
    <property type="molecule type" value="Genomic_DNA"/>
</dbReference>
<reference evidence="4" key="1">
    <citation type="journal article" date="2018" name="Front. Microbiol.">
        <title>Genome-Based Analysis Reveals the Taxonomy and Diversity of the Family Idiomarinaceae.</title>
        <authorList>
            <person name="Liu Y."/>
            <person name="Lai Q."/>
            <person name="Shao Z."/>
        </authorList>
    </citation>
    <scope>NUCLEOTIDE SEQUENCE [LARGE SCALE GENOMIC DNA]</scope>
    <source>
        <strain evidence="4">SW15</strain>
    </source>
</reference>
<dbReference type="PANTHER" id="PTHR30486">
    <property type="entry name" value="TWITCHING MOTILITY PROTEIN PILT"/>
    <property type="match status" value="1"/>
</dbReference>
<organism evidence="3 4">
    <name type="scientific">Pseudidiomarina aquimaris</name>
    <dbReference type="NCBI Taxonomy" id="641841"/>
    <lineage>
        <taxon>Bacteria</taxon>
        <taxon>Pseudomonadati</taxon>
        <taxon>Pseudomonadota</taxon>
        <taxon>Gammaproteobacteria</taxon>
        <taxon>Alteromonadales</taxon>
        <taxon>Idiomarinaceae</taxon>
        <taxon>Pseudidiomarina</taxon>
    </lineage>
</organism>
<accession>A0A432XB82</accession>
<dbReference type="Gene3D" id="3.40.50.300">
    <property type="entry name" value="P-loop containing nucleotide triphosphate hydrolases"/>
    <property type="match status" value="1"/>
</dbReference>
<protein>
    <submittedName>
        <fullName evidence="3">Pilus assembly protein CpaF</fullName>
    </submittedName>
</protein>
<dbReference type="InterPro" id="IPR050921">
    <property type="entry name" value="T4SS_GSP_E_ATPase"/>
</dbReference>
<sequence>MIKKSQLIHTLRQQIQRITLQREFPNNESLRSYAVDFLSAYLTQQNGHQNSHEQSIIVNEVIEECMGFGPLSPLLADDSISEIMVNHYAAVFIERSGHLQATSVRFASEAELLQVIERMVLPLGRRIDNAQPMVDARLPDGSRVNAVIAPLALRGACLTIRKFSRKALTFAELQANGALTVAATDYLKTIVAKRRNILVIGGTGTGKTTFLNLLASEIPAEQRLITIEDAAELKLNHANLISLEARPANAEGSGQITIRDLLINALRMRPDRIIIGECRGAEALDMLQAMNTGHEGSLTTLHANSPREGLQRLEIMVMLAGFELPLLAIRQQIASAIEVIVHVARRPDGMRIVNAISEVVGIESLTYQVSPLFERKQNVLEATGIRSEWVNDYGY</sequence>
<feature type="domain" description="Bacterial type II secretion system protein E" evidence="2">
    <location>
        <begin position="67"/>
        <end position="345"/>
    </location>
</feature>
<name>A0A432XB82_9GAMM</name>
<dbReference type="CDD" id="cd01130">
    <property type="entry name" value="VirB11-like_ATPase"/>
    <property type="match status" value="1"/>
</dbReference>
<evidence type="ECO:0000313" key="3">
    <source>
        <dbReference type="EMBL" id="RUO45910.1"/>
    </source>
</evidence>
<dbReference type="PANTHER" id="PTHR30486:SF15">
    <property type="entry name" value="TYPE II_IV SECRETION SYSTEM ATPASE"/>
    <property type="match status" value="1"/>
</dbReference>
<proteinExistence type="inferred from homology"/>
<dbReference type="Proteomes" id="UP000286678">
    <property type="component" value="Unassembled WGS sequence"/>
</dbReference>
<comment type="caution">
    <text evidence="3">The sequence shown here is derived from an EMBL/GenBank/DDBJ whole genome shotgun (WGS) entry which is preliminary data.</text>
</comment>
<dbReference type="InterPro" id="IPR027417">
    <property type="entry name" value="P-loop_NTPase"/>
</dbReference>
<evidence type="ECO:0000256" key="1">
    <source>
        <dbReference type="ARBA" id="ARBA00006611"/>
    </source>
</evidence>
<keyword evidence="4" id="KW-1185">Reference proteome</keyword>
<dbReference type="SUPFAM" id="SSF52540">
    <property type="entry name" value="P-loop containing nucleoside triphosphate hydrolases"/>
    <property type="match status" value="1"/>
</dbReference>
<gene>
    <name evidence="3" type="ORF">CWE21_12950</name>
</gene>
<dbReference type="Pfam" id="PF00437">
    <property type="entry name" value="T2SSE"/>
    <property type="match status" value="1"/>
</dbReference>
<dbReference type="RefSeq" id="WP_126834860.1">
    <property type="nucleotide sequence ID" value="NZ_PIPT01000012.1"/>
</dbReference>
<comment type="similarity">
    <text evidence="1">Belongs to the GSP E family.</text>
</comment>